<dbReference type="Proteomes" id="UP001595798">
    <property type="component" value="Unassembled WGS sequence"/>
</dbReference>
<organism evidence="1 2">
    <name type="scientific">Marinobacter lacisalsi</name>
    <dbReference type="NCBI Taxonomy" id="475979"/>
    <lineage>
        <taxon>Bacteria</taxon>
        <taxon>Pseudomonadati</taxon>
        <taxon>Pseudomonadota</taxon>
        <taxon>Gammaproteobacteria</taxon>
        <taxon>Pseudomonadales</taxon>
        <taxon>Marinobacteraceae</taxon>
        <taxon>Marinobacter</taxon>
    </lineage>
</organism>
<dbReference type="EMBL" id="JBHSDI010000062">
    <property type="protein sequence ID" value="MFC4260903.1"/>
    <property type="molecule type" value="Genomic_DNA"/>
</dbReference>
<keyword evidence="2" id="KW-1185">Reference proteome</keyword>
<dbReference type="RefSeq" id="WP_379889901.1">
    <property type="nucleotide sequence ID" value="NZ_JBHSDI010000062.1"/>
</dbReference>
<protein>
    <submittedName>
        <fullName evidence="1">Uncharacterized protein</fullName>
    </submittedName>
</protein>
<evidence type="ECO:0000313" key="2">
    <source>
        <dbReference type="Proteomes" id="UP001595798"/>
    </source>
</evidence>
<name>A0ABV8QMG3_9GAMM</name>
<accession>A0ABV8QMG3</accession>
<proteinExistence type="predicted"/>
<evidence type="ECO:0000313" key="1">
    <source>
        <dbReference type="EMBL" id="MFC4260903.1"/>
    </source>
</evidence>
<sequence length="243" mass="27125">MNSATLGPRPAKDPTAFFDDLAQTVKARREALQQTPSLSEGECPLTRLQLIEWLQFRYWYLQEESRFIDSWLSGTPGNERLAGLGALLADQDRQSQQLLTHLETLGMTTATWSPESEWGHWVSEFHASTDDIPERIIAYALALDPAPMEAIERLLPDATGLPADSPISTSARTRWPMVLGLSAAREYATTLERQAHTRARVMHAFELEQKARLAFSRRIRSLRAQAAANDAVEENPVIGLGNS</sequence>
<comment type="caution">
    <text evidence="1">The sequence shown here is derived from an EMBL/GenBank/DDBJ whole genome shotgun (WGS) entry which is preliminary data.</text>
</comment>
<gene>
    <name evidence="1" type="ORF">ACFOZ5_17935</name>
</gene>
<reference evidence="2" key="1">
    <citation type="journal article" date="2019" name="Int. J. Syst. Evol. Microbiol.">
        <title>The Global Catalogue of Microorganisms (GCM) 10K type strain sequencing project: providing services to taxonomists for standard genome sequencing and annotation.</title>
        <authorList>
            <consortium name="The Broad Institute Genomics Platform"/>
            <consortium name="The Broad Institute Genome Sequencing Center for Infectious Disease"/>
            <person name="Wu L."/>
            <person name="Ma J."/>
        </authorList>
    </citation>
    <scope>NUCLEOTIDE SEQUENCE [LARGE SCALE GENOMIC DNA]</scope>
    <source>
        <strain evidence="2">CECT 7297</strain>
    </source>
</reference>